<organism evidence="1 2">
    <name type="scientific">Brachionus plicatilis</name>
    <name type="common">Marine rotifer</name>
    <name type="synonym">Brachionus muelleri</name>
    <dbReference type="NCBI Taxonomy" id="10195"/>
    <lineage>
        <taxon>Eukaryota</taxon>
        <taxon>Metazoa</taxon>
        <taxon>Spiralia</taxon>
        <taxon>Gnathifera</taxon>
        <taxon>Rotifera</taxon>
        <taxon>Eurotatoria</taxon>
        <taxon>Monogononta</taxon>
        <taxon>Pseudotrocha</taxon>
        <taxon>Ploima</taxon>
        <taxon>Brachionidae</taxon>
        <taxon>Brachionus</taxon>
    </lineage>
</organism>
<feature type="non-terminal residue" evidence="1">
    <location>
        <position position="1"/>
    </location>
</feature>
<dbReference type="Proteomes" id="UP000276133">
    <property type="component" value="Unassembled WGS sequence"/>
</dbReference>
<dbReference type="EMBL" id="REGN01005632">
    <property type="protein sequence ID" value="RNA12689.1"/>
    <property type="molecule type" value="Genomic_DNA"/>
</dbReference>
<gene>
    <name evidence="1" type="ORF">BpHYR1_048313</name>
</gene>
<keyword evidence="2" id="KW-1185">Reference proteome</keyword>
<comment type="caution">
    <text evidence="1">The sequence shown here is derived from an EMBL/GenBank/DDBJ whole genome shotgun (WGS) entry which is preliminary data.</text>
</comment>
<evidence type="ECO:0000313" key="1">
    <source>
        <dbReference type="EMBL" id="RNA12689.1"/>
    </source>
</evidence>
<name>A0A3M7QN35_BRAPC</name>
<protein>
    <recommendedName>
        <fullName evidence="3">RNA-directed DNA polymerase from mobile element jockey-like</fullName>
    </recommendedName>
</protein>
<proteinExistence type="predicted"/>
<sequence>NYLLFLIDLNSFDFLFHSVTLVFQKGKAIMMRNFTLNGFEITQTENVEYLGLPIGISEFVWNFVEEKWKKVEKSFYTLYGPGCKPKAAPPGLVGFLYKQFCQSIFRYYLDLVFVGETKLGELDIRQNLLIMRMFDIKKYARFRPMLEALRLETVAQLYMKHKIFFMKQLKNNFAEFRSR</sequence>
<reference evidence="1 2" key="1">
    <citation type="journal article" date="2018" name="Sci. Rep.">
        <title>Genomic signatures of local adaptation to the degree of environmental predictability in rotifers.</title>
        <authorList>
            <person name="Franch-Gras L."/>
            <person name="Hahn C."/>
            <person name="Garcia-Roger E.M."/>
            <person name="Carmona M.J."/>
            <person name="Serra M."/>
            <person name="Gomez A."/>
        </authorList>
    </citation>
    <scope>NUCLEOTIDE SEQUENCE [LARGE SCALE GENOMIC DNA]</scope>
    <source>
        <strain evidence="1">HYR1</strain>
    </source>
</reference>
<accession>A0A3M7QN35</accession>
<evidence type="ECO:0008006" key="3">
    <source>
        <dbReference type="Google" id="ProtNLM"/>
    </source>
</evidence>
<evidence type="ECO:0000313" key="2">
    <source>
        <dbReference type="Proteomes" id="UP000276133"/>
    </source>
</evidence>
<dbReference type="AlphaFoldDB" id="A0A3M7QN35"/>